<protein>
    <submittedName>
        <fullName evidence="2">Uncharacterized protein</fullName>
    </submittedName>
</protein>
<sequence>MTGSGPENVIVIGESESSTSSSVDVDSKNDDDDDDEIQEGEKKIALVVDGGGDGDSLFDPEKNLQQTHKFNLDGVTPVSGFRLEILDADFIWSSASIIDAHPLPDAVTSSFSKARHSHVVVVRYDGWESAWDETLKWPNDRIARLYTHTLSTVALVDLRTKRGGGKRPAAGFWPCEVMIRMPHSGSQKGRDALATENRIFVKPIHPTTLPLKPADAKIVNPPRWVPVRCIRCWRQRSDAIVASCLGDSSWCEAHAAAVAALATTGKRPHPSSRAFVQNTLLAEAYRIDIMNLAKTPLEKISAEAKVWDGKSVTKKRPWEESVTGKEKKKKKNCRGEGEKLRESRLTRMAAASLRKPPPPPPPPPPLLPAPVHIHTSSLSHNVVRLGASKAWGVTTNLGGNDLLVGSFPTQRRAALVESVVSKNRRNYDAGQKQNRKMVLPSILGEQVGDDEGADDVKSVDVETAIAVVRAAAGDGSGVFMIAKWMEEYGPYHDYHVKKKTVKGELEERLSERSEEDSRRSGAVVCKTWEQKLRLGKRKGVLPPRRILQPSVRPMSRDLDSNNLRK</sequence>
<dbReference type="AlphaFoldDB" id="A0A7S1BNM4"/>
<feature type="region of interest" description="Disordered" evidence="1">
    <location>
        <begin position="539"/>
        <end position="565"/>
    </location>
</feature>
<reference evidence="2" key="1">
    <citation type="submission" date="2021-01" db="EMBL/GenBank/DDBJ databases">
        <authorList>
            <person name="Corre E."/>
            <person name="Pelletier E."/>
            <person name="Niang G."/>
            <person name="Scheremetjew M."/>
            <person name="Finn R."/>
            <person name="Kale V."/>
            <person name="Holt S."/>
            <person name="Cochrane G."/>
            <person name="Meng A."/>
            <person name="Brown T."/>
            <person name="Cohen L."/>
        </authorList>
    </citation>
    <scope>NUCLEOTIDE SEQUENCE</scope>
    <source>
        <strain evidence="2">308</strain>
    </source>
</reference>
<name>A0A7S1BNM4_9STRA</name>
<feature type="compositionally biased region" description="Acidic residues" evidence="1">
    <location>
        <begin position="29"/>
        <end position="38"/>
    </location>
</feature>
<feature type="region of interest" description="Disordered" evidence="1">
    <location>
        <begin position="1"/>
        <end position="41"/>
    </location>
</feature>
<feature type="compositionally biased region" description="Basic and acidic residues" evidence="1">
    <location>
        <begin position="333"/>
        <end position="343"/>
    </location>
</feature>
<accession>A0A7S1BNM4</accession>
<evidence type="ECO:0000256" key="1">
    <source>
        <dbReference type="SAM" id="MobiDB-lite"/>
    </source>
</evidence>
<evidence type="ECO:0000313" key="2">
    <source>
        <dbReference type="EMBL" id="CAD8893352.1"/>
    </source>
</evidence>
<feature type="compositionally biased region" description="Basic and acidic residues" evidence="1">
    <location>
        <begin position="316"/>
        <end position="325"/>
    </location>
</feature>
<feature type="compositionally biased region" description="Low complexity" evidence="1">
    <location>
        <begin position="14"/>
        <end position="24"/>
    </location>
</feature>
<proteinExistence type="predicted"/>
<dbReference type="EMBL" id="HBFR01028329">
    <property type="protein sequence ID" value="CAD8893352.1"/>
    <property type="molecule type" value="Transcribed_RNA"/>
</dbReference>
<gene>
    <name evidence="2" type="ORF">CHYS00102_LOCUS20561</name>
</gene>
<organism evidence="2">
    <name type="scientific">Corethron hystrix</name>
    <dbReference type="NCBI Taxonomy" id="216773"/>
    <lineage>
        <taxon>Eukaryota</taxon>
        <taxon>Sar</taxon>
        <taxon>Stramenopiles</taxon>
        <taxon>Ochrophyta</taxon>
        <taxon>Bacillariophyta</taxon>
        <taxon>Coscinodiscophyceae</taxon>
        <taxon>Corethrophycidae</taxon>
        <taxon>Corethrales</taxon>
        <taxon>Corethraceae</taxon>
        <taxon>Corethron</taxon>
    </lineage>
</organism>
<feature type="region of interest" description="Disordered" evidence="1">
    <location>
        <begin position="313"/>
        <end position="343"/>
    </location>
</feature>